<evidence type="ECO:0000313" key="7">
    <source>
        <dbReference type="Proteomes" id="UP000468591"/>
    </source>
</evidence>
<dbReference type="GO" id="GO:0003677">
    <property type="term" value="F:DNA binding"/>
    <property type="evidence" value="ECO:0007669"/>
    <property type="project" value="InterPro"/>
</dbReference>
<accession>A0A6P0CKS9</accession>
<keyword evidence="1" id="KW-0489">Methyltransferase</keyword>
<dbReference type="InterPro" id="IPR003115">
    <property type="entry name" value="ParB_N"/>
</dbReference>
<sequence>MAYTFAELPVENIAPAPRNARTHSPAQISQIVSSIRKFGFTNPLLLDEGKVIIAGHGRMAAAKKLGLTSVPVILIEGLTEASKRALAIADNRIAENAGWDLDILAAELSAISELELDFDLEVTGFEAPEIDLLIGDGLAEEEPEPEEVELPDADVAEISRKGDIWILGNHRILCGDALVNESYVRLMGDERADVGFTDPPYNVPIHGHVCGGGEIRHREFAQASGEMSSQEFCKFLEAAFQHASEFSAKNAVWFACIDWRHIEEMRAAGLRAFGSWLNMCVWAKTNGGMGSLYRSQHELVFVFRNGRKSHRNNVQLGRFGRNRTNLWTYPGVNTFRKGRLEELRAHPTAKPVQMVSDALLDVSKRGDVVLDPFSGAGSTLIAAEKSGRFARSIEIDPAYVDTTLRRWRALTGCEPVRLSDGAEFSSLEAGFADAGEGQ</sequence>
<feature type="domain" description="ParB-like N-terminal" evidence="5">
    <location>
        <begin position="6"/>
        <end position="92"/>
    </location>
</feature>
<dbReference type="Gene3D" id="3.40.50.150">
    <property type="entry name" value="Vaccinia Virus protein VP39"/>
    <property type="match status" value="1"/>
</dbReference>
<dbReference type="PIRSF" id="PIRSF036758">
    <property type="entry name" value="Aden_M_ParB"/>
    <property type="match status" value="1"/>
</dbReference>
<dbReference type="SMART" id="SM00470">
    <property type="entry name" value="ParB"/>
    <property type="match status" value="1"/>
</dbReference>
<evidence type="ECO:0000313" key="6">
    <source>
        <dbReference type="EMBL" id="NEK25153.1"/>
    </source>
</evidence>
<dbReference type="InterPro" id="IPR036086">
    <property type="entry name" value="ParB/Sulfiredoxin_sf"/>
</dbReference>
<dbReference type="Proteomes" id="UP000468591">
    <property type="component" value="Unassembled WGS sequence"/>
</dbReference>
<evidence type="ECO:0000256" key="4">
    <source>
        <dbReference type="RuleBase" id="RU362026"/>
    </source>
</evidence>
<proteinExistence type="inferred from homology"/>
<dbReference type="Gene3D" id="3.90.1530.10">
    <property type="entry name" value="Conserved hypothetical protein from pyrococcus furiosus pfu- 392566-001, ParB domain"/>
    <property type="match status" value="1"/>
</dbReference>
<reference evidence="6 7" key="1">
    <citation type="submission" date="2020-01" db="EMBL/GenBank/DDBJ databases">
        <title>Sulfitobacter sediminilitoris sp. nov., isolated from a tidal flat.</title>
        <authorList>
            <person name="Park S."/>
            <person name="Yoon J.-H."/>
        </authorList>
    </citation>
    <scope>NUCLEOTIDE SEQUENCE [LARGE SCALE GENOMIC DNA]</scope>
    <source>
        <strain evidence="6 7">JBTF-M27</strain>
    </source>
</reference>
<dbReference type="PANTHER" id="PTHR33375:SF1">
    <property type="entry name" value="CHROMOSOME-PARTITIONING PROTEIN PARB-RELATED"/>
    <property type="match status" value="1"/>
</dbReference>
<dbReference type="EMBL" id="JAABNT010000044">
    <property type="protein sequence ID" value="NEK25153.1"/>
    <property type="molecule type" value="Genomic_DNA"/>
</dbReference>
<dbReference type="InterPro" id="IPR002941">
    <property type="entry name" value="DNA_methylase_N4/N6"/>
</dbReference>
<dbReference type="InterPro" id="IPR015840">
    <property type="entry name" value="DNA_MeTrfase_ParB"/>
</dbReference>
<dbReference type="PRINTS" id="PR00508">
    <property type="entry name" value="S21N4MTFRASE"/>
</dbReference>
<dbReference type="InterPro" id="IPR050336">
    <property type="entry name" value="Chromosome_partition/occlusion"/>
</dbReference>
<dbReference type="RefSeq" id="WP_164356490.1">
    <property type="nucleotide sequence ID" value="NZ_JAABNT010000044.1"/>
</dbReference>
<evidence type="ECO:0000256" key="3">
    <source>
        <dbReference type="ARBA" id="ARBA00047942"/>
    </source>
</evidence>
<keyword evidence="2" id="KW-0808">Transferase</keyword>
<dbReference type="InterPro" id="IPR001091">
    <property type="entry name" value="RM_Methyltransferase"/>
</dbReference>
<keyword evidence="7" id="KW-1185">Reference proteome</keyword>
<comment type="caution">
    <text evidence="6">The sequence shown here is derived from an EMBL/GenBank/DDBJ whole genome shotgun (WGS) entry which is preliminary data.</text>
</comment>
<evidence type="ECO:0000259" key="5">
    <source>
        <dbReference type="SMART" id="SM00470"/>
    </source>
</evidence>
<dbReference type="GO" id="GO:0008170">
    <property type="term" value="F:N-methyltransferase activity"/>
    <property type="evidence" value="ECO:0007669"/>
    <property type="project" value="InterPro"/>
</dbReference>
<name>A0A6P0CKS9_9RHOB</name>
<dbReference type="Pfam" id="PF01555">
    <property type="entry name" value="N6_N4_Mtase"/>
    <property type="match status" value="1"/>
</dbReference>
<evidence type="ECO:0000256" key="1">
    <source>
        <dbReference type="ARBA" id="ARBA00022603"/>
    </source>
</evidence>
<dbReference type="GO" id="GO:0005694">
    <property type="term" value="C:chromosome"/>
    <property type="evidence" value="ECO:0007669"/>
    <property type="project" value="TreeGrafter"/>
</dbReference>
<protein>
    <recommendedName>
        <fullName evidence="4">Methyltransferase</fullName>
        <ecNumber evidence="4">2.1.1.-</ecNumber>
    </recommendedName>
</protein>
<dbReference type="AlphaFoldDB" id="A0A6P0CKS9"/>
<dbReference type="GO" id="GO:0007059">
    <property type="term" value="P:chromosome segregation"/>
    <property type="evidence" value="ECO:0007669"/>
    <property type="project" value="TreeGrafter"/>
</dbReference>
<comment type="catalytic activity">
    <reaction evidence="3">
        <text>a 2'-deoxyadenosine in DNA + S-adenosyl-L-methionine = an N(6)-methyl-2'-deoxyadenosine in DNA + S-adenosyl-L-homocysteine + H(+)</text>
        <dbReference type="Rhea" id="RHEA:15197"/>
        <dbReference type="Rhea" id="RHEA-COMP:12418"/>
        <dbReference type="Rhea" id="RHEA-COMP:12419"/>
        <dbReference type="ChEBI" id="CHEBI:15378"/>
        <dbReference type="ChEBI" id="CHEBI:57856"/>
        <dbReference type="ChEBI" id="CHEBI:59789"/>
        <dbReference type="ChEBI" id="CHEBI:90615"/>
        <dbReference type="ChEBI" id="CHEBI:90616"/>
        <dbReference type="EC" id="2.1.1.72"/>
    </reaction>
</comment>
<dbReference type="SUPFAM" id="SSF53335">
    <property type="entry name" value="S-adenosyl-L-methionine-dependent methyltransferases"/>
    <property type="match status" value="1"/>
</dbReference>
<dbReference type="CDD" id="cd16403">
    <property type="entry name" value="ParB_N_like_MT"/>
    <property type="match status" value="1"/>
</dbReference>
<dbReference type="PANTHER" id="PTHR33375">
    <property type="entry name" value="CHROMOSOME-PARTITIONING PROTEIN PARB-RELATED"/>
    <property type="match status" value="1"/>
</dbReference>
<dbReference type="Pfam" id="PF02195">
    <property type="entry name" value="ParB_N"/>
    <property type="match status" value="1"/>
</dbReference>
<comment type="similarity">
    <text evidence="4">Belongs to the N(4)/N(6)-methyltransferase family.</text>
</comment>
<dbReference type="GO" id="GO:0045881">
    <property type="term" value="P:positive regulation of sporulation resulting in formation of a cellular spore"/>
    <property type="evidence" value="ECO:0007669"/>
    <property type="project" value="TreeGrafter"/>
</dbReference>
<dbReference type="EC" id="2.1.1.-" evidence="4"/>
<organism evidence="6 7">
    <name type="scientific">Sulfitobacter sediminilitoris</name>
    <dbReference type="NCBI Taxonomy" id="2698830"/>
    <lineage>
        <taxon>Bacteria</taxon>
        <taxon>Pseudomonadati</taxon>
        <taxon>Pseudomonadota</taxon>
        <taxon>Alphaproteobacteria</taxon>
        <taxon>Rhodobacterales</taxon>
        <taxon>Roseobacteraceae</taxon>
        <taxon>Sulfitobacter</taxon>
    </lineage>
</organism>
<dbReference type="SUPFAM" id="SSF110849">
    <property type="entry name" value="ParB/Sulfiredoxin"/>
    <property type="match status" value="1"/>
</dbReference>
<dbReference type="GO" id="GO:0032259">
    <property type="term" value="P:methylation"/>
    <property type="evidence" value="ECO:0007669"/>
    <property type="project" value="UniProtKB-KW"/>
</dbReference>
<gene>
    <name evidence="6" type="ORF">GV827_22565</name>
</gene>
<evidence type="ECO:0000256" key="2">
    <source>
        <dbReference type="ARBA" id="ARBA00022679"/>
    </source>
</evidence>
<dbReference type="InterPro" id="IPR029063">
    <property type="entry name" value="SAM-dependent_MTases_sf"/>
</dbReference>
<dbReference type="GO" id="GO:0009007">
    <property type="term" value="F:site-specific DNA-methyltransferase (adenine-specific) activity"/>
    <property type="evidence" value="ECO:0007669"/>
    <property type="project" value="UniProtKB-EC"/>
</dbReference>